<feature type="compositionally biased region" description="Low complexity" evidence="1">
    <location>
        <begin position="211"/>
        <end position="231"/>
    </location>
</feature>
<keyword evidence="3" id="KW-1185">Reference proteome</keyword>
<dbReference type="VEuPathDB" id="TriTrypDB:LPMP_200950"/>
<dbReference type="OrthoDB" id="273404at2759"/>
<dbReference type="VEuPathDB" id="TriTrypDB:LPAL13_200014000"/>
<evidence type="ECO:0000313" key="2">
    <source>
        <dbReference type="EMBL" id="AIN97587.1"/>
    </source>
</evidence>
<dbReference type="KEGG" id="lpan:LPMP_200950"/>
<reference evidence="2 3" key="1">
    <citation type="journal article" date="2015" name="Sci. Rep.">
        <title>The genome of Leishmania panamensis: insights into genomics of the L. (Viannia) subgenus.</title>
        <authorList>
            <person name="Llanes A."/>
            <person name="Restrepo C.M."/>
            <person name="Vecchio G.D."/>
            <person name="Anguizola F.J."/>
            <person name="Lleonart R."/>
        </authorList>
    </citation>
    <scope>NUCLEOTIDE SEQUENCE [LARGE SCALE GENOMIC DNA]</scope>
    <source>
        <strain evidence="2 3">MHOM/PA/94/PSC-1</strain>
    </source>
</reference>
<evidence type="ECO:0000313" key="3">
    <source>
        <dbReference type="Proteomes" id="UP000063063"/>
    </source>
</evidence>
<protein>
    <submittedName>
        <fullName evidence="2">Uncharacterized protein</fullName>
    </submittedName>
</protein>
<evidence type="ECO:0000256" key="1">
    <source>
        <dbReference type="SAM" id="MobiDB-lite"/>
    </source>
</evidence>
<sequence length="693" mass="74677">MAFFNSPDSGASDSADAVTRLQEVLRGICATEHGQEKTWLNVQPCVLHAVRLLAATAQAHAARVRQLEDSLQQLQQYTTVLVQDRDVKEERYRLDTTAHREEADRLWESLFRLEAQQQIPSRQLDERTSEAVKAMCKAAVEARVVPLQQELQRLRHRLKAVALSCPHFHHHHQHHACSSSVTSNTSTLTLKDRAYTGGDGAAASECRHRSATSSSSSSSSSPLTSSTASSLGRHERSCRRGRVATTGAPAPTSHALPSATAAGSAGTPKMMREVQRLRRQWQHFLRSVPAALAEGTNPFDGGAEGDHRRAVSRGQSRLISKGSCRDSAGRLFSNVKRTSRVDMASTRGNSPRPFHLAVRHPSPSAPRGTMLPACLSGPTCAPSGASAAAFSSALPASGRRVRWYWLGDAQSHFSTAVRRAENGFAAMKLSNAGPQPMLNGVSPALPWTECHAFDGRTDCWYSLGTWAAHQRNLREMEQAGEEGTSGHNGEVRLGWMTWTLSLASWPDTSTMLVERAGIYAVRVCLVRHCASASLCSGAGRAEADSGDSGCGGALTLWMNGVSVAGMREVVTHTLLYAHPAASTAETASPWWTTRGKSHSIGTSAGSYCSPSGRGAHLHTSVSPGGSPTRRRVHGDIAGVTQRQRTCCEPAQLHTNTLSACLFLPAGAALQVRCRGLHDTKTVHEAFCELEYVV</sequence>
<organism evidence="2 3">
    <name type="scientific">Leishmania panamensis</name>
    <dbReference type="NCBI Taxonomy" id="5679"/>
    <lineage>
        <taxon>Eukaryota</taxon>
        <taxon>Discoba</taxon>
        <taxon>Euglenozoa</taxon>
        <taxon>Kinetoplastea</taxon>
        <taxon>Metakinetoplastina</taxon>
        <taxon>Trypanosomatida</taxon>
        <taxon>Trypanosomatidae</taxon>
        <taxon>Leishmaniinae</taxon>
        <taxon>Leishmania</taxon>
        <taxon>Leishmania guyanensis species complex</taxon>
    </lineage>
</organism>
<name>A0A088RNE6_LEIPA</name>
<dbReference type="VEuPathDB" id="TriTrypDB:LPAL13_200014100"/>
<feature type="region of interest" description="Disordered" evidence="1">
    <location>
        <begin position="198"/>
        <end position="268"/>
    </location>
</feature>
<dbReference type="Proteomes" id="UP000063063">
    <property type="component" value="Chromosome 20"/>
</dbReference>
<accession>A0A088RNE6</accession>
<dbReference type="eggNOG" id="ENOG502SCVF">
    <property type="taxonomic scope" value="Eukaryota"/>
</dbReference>
<dbReference type="EMBL" id="CP009389">
    <property type="protein sequence ID" value="AIN97587.1"/>
    <property type="molecule type" value="Genomic_DNA"/>
</dbReference>
<proteinExistence type="predicted"/>
<feature type="region of interest" description="Disordered" evidence="1">
    <location>
        <begin position="295"/>
        <end position="320"/>
    </location>
</feature>
<dbReference type="GeneID" id="22574302"/>
<dbReference type="AlphaFoldDB" id="A0A088RNE6"/>
<gene>
    <name evidence="2" type="ORF">LPMP_200950</name>
</gene>
<dbReference type="RefSeq" id="XP_010698294.1">
    <property type="nucleotide sequence ID" value="XM_010699992.1"/>
</dbReference>